<dbReference type="GO" id="GO:0006412">
    <property type="term" value="P:translation"/>
    <property type="evidence" value="ECO:0007669"/>
    <property type="project" value="UniProtKB-UniRule"/>
</dbReference>
<dbReference type="HAMAP" id="MF_01363">
    <property type="entry name" value="Ribosomal_bL21"/>
    <property type="match status" value="1"/>
</dbReference>
<organism evidence="8 9">
    <name type="scientific">Alkalidesulfovibrio alkalitolerans DSM 16529</name>
    <dbReference type="NCBI Taxonomy" id="1121439"/>
    <lineage>
        <taxon>Bacteria</taxon>
        <taxon>Pseudomonadati</taxon>
        <taxon>Thermodesulfobacteriota</taxon>
        <taxon>Desulfovibrionia</taxon>
        <taxon>Desulfovibrionales</taxon>
        <taxon>Desulfovibrionaceae</taxon>
        <taxon>Alkalidesulfovibrio</taxon>
    </lineage>
</organism>
<keyword evidence="3 6" id="KW-0694">RNA-binding</keyword>
<keyword evidence="4 6" id="KW-0689">Ribosomal protein</keyword>
<comment type="caution">
    <text evidence="8">The sequence shown here is derived from an EMBL/GenBank/DDBJ whole genome shotgun (WGS) entry which is preliminary data.</text>
</comment>
<dbReference type="GO" id="GO:1990904">
    <property type="term" value="C:ribonucleoprotein complex"/>
    <property type="evidence" value="ECO:0007669"/>
    <property type="project" value="UniProtKB-KW"/>
</dbReference>
<dbReference type="NCBIfam" id="TIGR00061">
    <property type="entry name" value="L21"/>
    <property type="match status" value="1"/>
</dbReference>
<sequence length="103" mass="11419">MFAIIETGGKQYRVQEGWRFNVERLDAAAGSEFVLDKVLLVNNGGTIAVGSPYLDGGKVTCEVLAHGRDKKVVVFKKRRRKDSAVKRGHRQEFTTLKVKAISA</sequence>
<keyword evidence="2 6" id="KW-0699">rRNA-binding</keyword>
<protein>
    <recommendedName>
        <fullName evidence="6">Large ribosomal subunit protein bL21</fullName>
    </recommendedName>
</protein>
<dbReference type="GO" id="GO:0005737">
    <property type="term" value="C:cytoplasm"/>
    <property type="evidence" value="ECO:0007669"/>
    <property type="project" value="UniProtKB-ARBA"/>
</dbReference>
<dbReference type="OrthoDB" id="9813334at2"/>
<comment type="subunit">
    <text evidence="6">Part of the 50S ribosomal subunit. Contacts protein L20.</text>
</comment>
<evidence type="ECO:0000313" key="8">
    <source>
        <dbReference type="EMBL" id="EPR35418.1"/>
    </source>
</evidence>
<dbReference type="Pfam" id="PF00829">
    <property type="entry name" value="Ribosomal_L21p"/>
    <property type="match status" value="1"/>
</dbReference>
<accession>S7USY6</accession>
<dbReference type="SUPFAM" id="SSF141091">
    <property type="entry name" value="L21p-like"/>
    <property type="match status" value="1"/>
</dbReference>
<dbReference type="InterPro" id="IPR018258">
    <property type="entry name" value="Ribosomal_bL21_CS"/>
</dbReference>
<evidence type="ECO:0000256" key="5">
    <source>
        <dbReference type="ARBA" id="ARBA00023274"/>
    </source>
</evidence>
<dbReference type="PROSITE" id="PS01169">
    <property type="entry name" value="RIBOSOMAL_L21"/>
    <property type="match status" value="1"/>
</dbReference>
<reference evidence="8 9" key="1">
    <citation type="journal article" date="2013" name="Genome Announc.">
        <title>Draft genome sequences for three mercury-methylating, sulfate-reducing bacteria.</title>
        <authorList>
            <person name="Brown S.D."/>
            <person name="Hurt R.A.Jr."/>
            <person name="Gilmour C.C."/>
            <person name="Elias D.A."/>
        </authorList>
    </citation>
    <scope>NUCLEOTIDE SEQUENCE [LARGE SCALE GENOMIC DNA]</scope>
    <source>
        <strain evidence="8 9">DSM 16529</strain>
    </source>
</reference>
<dbReference type="Proteomes" id="UP000014975">
    <property type="component" value="Unassembled WGS sequence"/>
</dbReference>
<dbReference type="eggNOG" id="COG0261">
    <property type="taxonomic scope" value="Bacteria"/>
</dbReference>
<dbReference type="STRING" id="1121439.dsat_2119"/>
<proteinExistence type="inferred from homology"/>
<dbReference type="InterPro" id="IPR028909">
    <property type="entry name" value="bL21-like"/>
</dbReference>
<dbReference type="GO" id="GO:0019843">
    <property type="term" value="F:rRNA binding"/>
    <property type="evidence" value="ECO:0007669"/>
    <property type="project" value="UniProtKB-UniRule"/>
</dbReference>
<dbReference type="GO" id="GO:0003735">
    <property type="term" value="F:structural constituent of ribosome"/>
    <property type="evidence" value="ECO:0007669"/>
    <property type="project" value="InterPro"/>
</dbReference>
<name>S7USY6_9BACT</name>
<dbReference type="InterPro" id="IPR036164">
    <property type="entry name" value="bL21-like_sf"/>
</dbReference>
<dbReference type="EMBL" id="ATHI01000004">
    <property type="protein sequence ID" value="EPR35418.1"/>
    <property type="molecule type" value="Genomic_DNA"/>
</dbReference>
<comment type="function">
    <text evidence="6 7">This protein binds to 23S rRNA in the presence of protein L20.</text>
</comment>
<evidence type="ECO:0000256" key="3">
    <source>
        <dbReference type="ARBA" id="ARBA00022884"/>
    </source>
</evidence>
<comment type="similarity">
    <text evidence="1 6 7">Belongs to the bacterial ribosomal protein bL21 family.</text>
</comment>
<evidence type="ECO:0000256" key="4">
    <source>
        <dbReference type="ARBA" id="ARBA00022980"/>
    </source>
</evidence>
<evidence type="ECO:0000256" key="1">
    <source>
        <dbReference type="ARBA" id="ARBA00008563"/>
    </source>
</evidence>
<dbReference type="PATRIC" id="fig|1121439.3.peg.506"/>
<evidence type="ECO:0000256" key="2">
    <source>
        <dbReference type="ARBA" id="ARBA00022730"/>
    </source>
</evidence>
<dbReference type="PANTHER" id="PTHR21349">
    <property type="entry name" value="50S RIBOSOMAL PROTEIN L21"/>
    <property type="match status" value="1"/>
</dbReference>
<gene>
    <name evidence="6" type="primary">rplU</name>
    <name evidence="8" type="ORF">dsat_2119</name>
</gene>
<evidence type="ECO:0000256" key="7">
    <source>
        <dbReference type="RuleBase" id="RU000562"/>
    </source>
</evidence>
<dbReference type="InterPro" id="IPR001787">
    <property type="entry name" value="Ribosomal_bL21"/>
</dbReference>
<dbReference type="GO" id="GO:0005840">
    <property type="term" value="C:ribosome"/>
    <property type="evidence" value="ECO:0007669"/>
    <property type="project" value="UniProtKB-KW"/>
</dbReference>
<dbReference type="PANTHER" id="PTHR21349:SF0">
    <property type="entry name" value="LARGE RIBOSOMAL SUBUNIT PROTEIN BL21M"/>
    <property type="match status" value="1"/>
</dbReference>
<dbReference type="AlphaFoldDB" id="S7USY6"/>
<dbReference type="RefSeq" id="WP_020886005.1">
    <property type="nucleotide sequence ID" value="NZ_ATHI01000004.1"/>
</dbReference>
<evidence type="ECO:0000313" key="9">
    <source>
        <dbReference type="Proteomes" id="UP000014975"/>
    </source>
</evidence>
<keyword evidence="5 6" id="KW-0687">Ribonucleoprotein</keyword>
<evidence type="ECO:0000256" key="6">
    <source>
        <dbReference type="HAMAP-Rule" id="MF_01363"/>
    </source>
</evidence>
<keyword evidence="9" id="KW-1185">Reference proteome</keyword>